<dbReference type="PANTHER" id="PTHR33164">
    <property type="entry name" value="TRANSCRIPTIONAL REGULATOR, MARR FAMILY"/>
    <property type="match status" value="1"/>
</dbReference>
<dbReference type="PROSITE" id="PS50995">
    <property type="entry name" value="HTH_MARR_2"/>
    <property type="match status" value="1"/>
</dbReference>
<evidence type="ECO:0000313" key="4">
    <source>
        <dbReference type="Proteomes" id="UP000243342"/>
    </source>
</evidence>
<comment type="caution">
    <text evidence="3">The sequence shown here is derived from an EMBL/GenBank/DDBJ whole genome shotgun (WGS) entry which is preliminary data.</text>
</comment>
<dbReference type="Proteomes" id="UP000243342">
    <property type="component" value="Unassembled WGS sequence"/>
</dbReference>
<proteinExistence type="predicted"/>
<feature type="domain" description="HTH marR-type" evidence="2">
    <location>
        <begin position="10"/>
        <end position="140"/>
    </location>
</feature>
<evidence type="ECO:0000256" key="1">
    <source>
        <dbReference type="SAM" id="MobiDB-lite"/>
    </source>
</evidence>
<dbReference type="InterPro" id="IPR036390">
    <property type="entry name" value="WH_DNA-bd_sf"/>
</dbReference>
<evidence type="ECO:0000313" key="3">
    <source>
        <dbReference type="EMBL" id="OIV36332.1"/>
    </source>
</evidence>
<keyword evidence="4" id="KW-1185">Reference proteome</keyword>
<dbReference type="GO" id="GO:0006950">
    <property type="term" value="P:response to stress"/>
    <property type="evidence" value="ECO:0007669"/>
    <property type="project" value="TreeGrafter"/>
</dbReference>
<dbReference type="SUPFAM" id="SSF46785">
    <property type="entry name" value="Winged helix' DNA-binding domain"/>
    <property type="match status" value="1"/>
</dbReference>
<dbReference type="OrthoDB" id="4485201at2"/>
<dbReference type="STRING" id="1428644.BIV57_16960"/>
<dbReference type="GO" id="GO:0003700">
    <property type="term" value="F:DNA-binding transcription factor activity"/>
    <property type="evidence" value="ECO:0007669"/>
    <property type="project" value="InterPro"/>
</dbReference>
<evidence type="ECO:0000259" key="2">
    <source>
        <dbReference type="PROSITE" id="PS50995"/>
    </source>
</evidence>
<dbReference type="Pfam" id="PF12802">
    <property type="entry name" value="MarR_2"/>
    <property type="match status" value="1"/>
</dbReference>
<gene>
    <name evidence="3" type="ORF">BIV57_16960</name>
</gene>
<protein>
    <submittedName>
        <fullName evidence="3">MarR family transcriptional regulator</fullName>
    </submittedName>
</protein>
<dbReference type="PANTHER" id="PTHR33164:SF57">
    <property type="entry name" value="MARR-FAMILY TRANSCRIPTIONAL REGULATOR"/>
    <property type="match status" value="1"/>
</dbReference>
<reference evidence="3 4" key="1">
    <citation type="submission" date="2016-10" db="EMBL/GenBank/DDBJ databases">
        <title>Genome sequence of Streptomyces gilvigriseus MUSC 26.</title>
        <authorList>
            <person name="Lee L.-H."/>
            <person name="Ser H.-L."/>
        </authorList>
    </citation>
    <scope>NUCLEOTIDE SEQUENCE [LARGE SCALE GENOMIC DNA]</scope>
    <source>
        <strain evidence="3 4">MUSC 26</strain>
    </source>
</reference>
<dbReference type="RefSeq" id="WP_071657730.1">
    <property type="nucleotide sequence ID" value="NZ_MLCF01000102.1"/>
</dbReference>
<accession>A0A1J7C435</accession>
<name>A0A1J7C435_9ACTN</name>
<dbReference type="AlphaFoldDB" id="A0A1J7C435"/>
<dbReference type="InterPro" id="IPR000835">
    <property type="entry name" value="HTH_MarR-typ"/>
</dbReference>
<sequence>MTEQNRDDAIEDIQRELTAFARRARTVAAQMHPGLSLVAYSILDMISERGGARGSDLAAHFLLDKSTVSRQVGNLERLGLVERRIDPGDHRGQILLPTEDGARMLADAYRRRKEIFVRRFTDWDDEDLDRLAGYLRRYNASGPAPGDQEPDPADAGRTPSAG</sequence>
<dbReference type="Gene3D" id="1.10.10.10">
    <property type="entry name" value="Winged helix-like DNA-binding domain superfamily/Winged helix DNA-binding domain"/>
    <property type="match status" value="1"/>
</dbReference>
<dbReference type="InterPro" id="IPR036388">
    <property type="entry name" value="WH-like_DNA-bd_sf"/>
</dbReference>
<organism evidence="3 4">
    <name type="scientific">Mangrovactinospora gilvigrisea</name>
    <dbReference type="NCBI Taxonomy" id="1428644"/>
    <lineage>
        <taxon>Bacteria</taxon>
        <taxon>Bacillati</taxon>
        <taxon>Actinomycetota</taxon>
        <taxon>Actinomycetes</taxon>
        <taxon>Kitasatosporales</taxon>
        <taxon>Streptomycetaceae</taxon>
        <taxon>Mangrovactinospora</taxon>
    </lineage>
</organism>
<dbReference type="InterPro" id="IPR011991">
    <property type="entry name" value="ArsR-like_HTH"/>
</dbReference>
<feature type="region of interest" description="Disordered" evidence="1">
    <location>
        <begin position="138"/>
        <end position="162"/>
    </location>
</feature>
<dbReference type="InterPro" id="IPR039422">
    <property type="entry name" value="MarR/SlyA-like"/>
</dbReference>
<dbReference type="SMART" id="SM00347">
    <property type="entry name" value="HTH_MARR"/>
    <property type="match status" value="1"/>
</dbReference>
<dbReference type="CDD" id="cd00090">
    <property type="entry name" value="HTH_ARSR"/>
    <property type="match status" value="1"/>
</dbReference>
<dbReference type="EMBL" id="MLCF01000102">
    <property type="protein sequence ID" value="OIV36332.1"/>
    <property type="molecule type" value="Genomic_DNA"/>
</dbReference>